<proteinExistence type="predicted"/>
<dbReference type="RefSeq" id="WP_238195000.1">
    <property type="nucleotide sequence ID" value="NZ_BPQZ01000003.1"/>
</dbReference>
<feature type="chain" id="PRO_5041426098" evidence="2">
    <location>
        <begin position="24"/>
        <end position="311"/>
    </location>
</feature>
<dbReference type="PANTHER" id="PTHR43798">
    <property type="entry name" value="MONOACYLGLYCEROL LIPASE"/>
    <property type="match status" value="1"/>
</dbReference>
<feature type="domain" description="AB hydrolase-1" evidence="3">
    <location>
        <begin position="51"/>
        <end position="189"/>
    </location>
</feature>
<feature type="signal peptide" evidence="2">
    <location>
        <begin position="1"/>
        <end position="23"/>
    </location>
</feature>
<dbReference type="InterPro" id="IPR000073">
    <property type="entry name" value="AB_hydrolase_1"/>
</dbReference>
<dbReference type="InterPro" id="IPR029058">
    <property type="entry name" value="AB_hydrolase_fold"/>
</dbReference>
<organism evidence="4 5">
    <name type="scientific">Methylobacterium tardum</name>
    <dbReference type="NCBI Taxonomy" id="374432"/>
    <lineage>
        <taxon>Bacteria</taxon>
        <taxon>Pseudomonadati</taxon>
        <taxon>Pseudomonadota</taxon>
        <taxon>Alphaproteobacteria</taxon>
        <taxon>Hyphomicrobiales</taxon>
        <taxon>Methylobacteriaceae</taxon>
        <taxon>Methylobacterium</taxon>
    </lineage>
</organism>
<dbReference type="Pfam" id="PF00561">
    <property type="entry name" value="Abhydrolase_1"/>
    <property type="match status" value="1"/>
</dbReference>
<evidence type="ECO:0000313" key="5">
    <source>
        <dbReference type="Proteomes" id="UP001157440"/>
    </source>
</evidence>
<dbReference type="Proteomes" id="UP001157440">
    <property type="component" value="Unassembled WGS sequence"/>
</dbReference>
<comment type="caution">
    <text evidence="4">The sequence shown here is derived from an EMBL/GenBank/DDBJ whole genome shotgun (WGS) entry which is preliminary data.</text>
</comment>
<sequence>MMRLTMAALVLGVLFGLPTGARAQWAIPDGVKTVSVGGYPLAYQETGSGEPVVLVHGSLGDYRIWYAQAPTYSKDYRVLSLSLRHYYPERWNGVADDFSIAQHAADVAALIQRLNLGPVHLLGHSRGGAVVLTVAKEHPELIKTLILEDASGMEGLLPETPGTKAMAGEVKGLVARLRENLAAGDKEKAGQEFTDGLNGPGTWAKRSALQKEILIDNLGTGVDSGERGHITCADIAKFSFPILTLTGERSPKRYPEGFAAARTCNPSIPAAIVIPNAAHAMNRDNPDAFNAAVLAFLAQHRGPLQPASATR</sequence>
<evidence type="ECO:0000256" key="1">
    <source>
        <dbReference type="ARBA" id="ARBA00022801"/>
    </source>
</evidence>
<accession>A0AA37WU17</accession>
<dbReference type="SUPFAM" id="SSF53474">
    <property type="entry name" value="alpha/beta-Hydrolases"/>
    <property type="match status" value="1"/>
</dbReference>
<keyword evidence="5" id="KW-1185">Reference proteome</keyword>
<evidence type="ECO:0000256" key="2">
    <source>
        <dbReference type="SAM" id="SignalP"/>
    </source>
</evidence>
<reference evidence="5" key="1">
    <citation type="journal article" date="2019" name="Int. J. Syst. Evol. Microbiol.">
        <title>The Global Catalogue of Microorganisms (GCM) 10K type strain sequencing project: providing services to taxonomists for standard genome sequencing and annotation.</title>
        <authorList>
            <consortium name="The Broad Institute Genomics Platform"/>
            <consortium name="The Broad Institute Genome Sequencing Center for Infectious Disease"/>
            <person name="Wu L."/>
            <person name="Ma J."/>
        </authorList>
    </citation>
    <scope>NUCLEOTIDE SEQUENCE [LARGE SCALE GENOMIC DNA]</scope>
    <source>
        <strain evidence="5">NBRC 103632</strain>
    </source>
</reference>
<dbReference type="Gene3D" id="3.40.50.1820">
    <property type="entry name" value="alpha/beta hydrolase"/>
    <property type="match status" value="1"/>
</dbReference>
<keyword evidence="2" id="KW-0732">Signal</keyword>
<dbReference type="GO" id="GO:0016020">
    <property type="term" value="C:membrane"/>
    <property type="evidence" value="ECO:0007669"/>
    <property type="project" value="TreeGrafter"/>
</dbReference>
<dbReference type="InterPro" id="IPR050266">
    <property type="entry name" value="AB_hydrolase_sf"/>
</dbReference>
<dbReference type="EMBL" id="BSPL01000023">
    <property type="protein sequence ID" value="GLS72729.1"/>
    <property type="molecule type" value="Genomic_DNA"/>
</dbReference>
<evidence type="ECO:0000313" key="4">
    <source>
        <dbReference type="EMBL" id="GLS72729.1"/>
    </source>
</evidence>
<evidence type="ECO:0000259" key="3">
    <source>
        <dbReference type="Pfam" id="PF00561"/>
    </source>
</evidence>
<gene>
    <name evidence="4" type="ORF">GCM10007890_47440</name>
</gene>
<name>A0AA37WU17_9HYPH</name>
<dbReference type="PANTHER" id="PTHR43798:SF31">
    <property type="entry name" value="AB HYDROLASE SUPERFAMILY PROTEIN YCLE"/>
    <property type="match status" value="1"/>
</dbReference>
<protein>
    <submittedName>
        <fullName evidence="4">Alpha/beta hydrolase</fullName>
    </submittedName>
</protein>
<dbReference type="GO" id="GO:0016787">
    <property type="term" value="F:hydrolase activity"/>
    <property type="evidence" value="ECO:0007669"/>
    <property type="project" value="UniProtKB-KW"/>
</dbReference>
<keyword evidence="1 4" id="KW-0378">Hydrolase</keyword>
<dbReference type="AlphaFoldDB" id="A0AA37WU17"/>